<dbReference type="InterPro" id="IPR023393">
    <property type="entry name" value="START-like_dom_sf"/>
</dbReference>
<dbReference type="SUPFAM" id="SSF55961">
    <property type="entry name" value="Bet v1-like"/>
    <property type="match status" value="1"/>
</dbReference>
<keyword evidence="2" id="KW-1185">Reference proteome</keyword>
<dbReference type="EMBL" id="CP016761">
    <property type="protein sequence ID" value="ANX13607.1"/>
    <property type="molecule type" value="Genomic_DNA"/>
</dbReference>
<dbReference type="OrthoDB" id="2632836at2"/>
<sequence length="63" mass="7319">MPSITHKTYIKADQEEVFNILSTAEGWNSWFTDNTSIQLTPEGTGEIRLRWTEFGNKKENIED</sequence>
<evidence type="ECO:0000313" key="1">
    <source>
        <dbReference type="EMBL" id="ANX13607.1"/>
    </source>
</evidence>
<reference evidence="1 2" key="1">
    <citation type="submission" date="2016-08" db="EMBL/GenBank/DDBJ databases">
        <title>Complete genome sequence of Fictibacillus arsenicus G25-54, a strain with toxicity to nematodes and a potential arsenic-resistance activity.</title>
        <authorList>
            <person name="Zheng Z."/>
        </authorList>
    </citation>
    <scope>NUCLEOTIDE SEQUENCE [LARGE SCALE GENOMIC DNA]</scope>
    <source>
        <strain evidence="1 2">G25-54</strain>
    </source>
</reference>
<evidence type="ECO:0000313" key="2">
    <source>
        <dbReference type="Proteomes" id="UP000077412"/>
    </source>
</evidence>
<dbReference type="Gene3D" id="3.30.530.20">
    <property type="match status" value="1"/>
</dbReference>
<dbReference type="KEGG" id="far:ABE41_016470"/>
<dbReference type="RefSeq" id="WP_066292661.1">
    <property type="nucleotide sequence ID" value="NZ_CP016761.1"/>
</dbReference>
<proteinExistence type="predicted"/>
<accession>A0A1B1Z832</accession>
<dbReference type="AlphaFoldDB" id="A0A1B1Z832"/>
<evidence type="ECO:0008006" key="3">
    <source>
        <dbReference type="Google" id="ProtNLM"/>
    </source>
</evidence>
<protein>
    <recommendedName>
        <fullName evidence="3">Polyketide cyclase</fullName>
    </recommendedName>
</protein>
<name>A0A1B1Z832_9BACL</name>
<dbReference type="STRING" id="255247.ABE41_016470"/>
<dbReference type="Proteomes" id="UP000077412">
    <property type="component" value="Chromosome"/>
</dbReference>
<organism evidence="1 2">
    <name type="scientific">Fictibacillus arsenicus</name>
    <dbReference type="NCBI Taxonomy" id="255247"/>
    <lineage>
        <taxon>Bacteria</taxon>
        <taxon>Bacillati</taxon>
        <taxon>Bacillota</taxon>
        <taxon>Bacilli</taxon>
        <taxon>Bacillales</taxon>
        <taxon>Fictibacillaceae</taxon>
        <taxon>Fictibacillus</taxon>
    </lineage>
</organism>
<gene>
    <name evidence="1" type="ORF">ABE41_016470</name>
</gene>